<dbReference type="InterPro" id="IPR012480">
    <property type="entry name" value="Hepar_II_III_C"/>
</dbReference>
<comment type="subcellular location">
    <subcellularLocation>
        <location evidence="1">Cell envelope</location>
    </subcellularLocation>
</comment>
<proteinExistence type="predicted"/>
<evidence type="ECO:0000256" key="1">
    <source>
        <dbReference type="ARBA" id="ARBA00004196"/>
    </source>
</evidence>
<accession>A0A327NHU3</accession>
<dbReference type="Pfam" id="PF07940">
    <property type="entry name" value="Hepar_II_III_C"/>
    <property type="match status" value="1"/>
</dbReference>
<gene>
    <name evidence="3" type="ORF">HMF3257_02015</name>
</gene>
<dbReference type="GO" id="GO:0030313">
    <property type="term" value="C:cell envelope"/>
    <property type="evidence" value="ECO:0007669"/>
    <property type="project" value="UniProtKB-SubCell"/>
</dbReference>
<evidence type="ECO:0000313" key="4">
    <source>
        <dbReference type="Proteomes" id="UP000249016"/>
    </source>
</evidence>
<dbReference type="AlphaFoldDB" id="A0A327NHU3"/>
<protein>
    <recommendedName>
        <fullName evidence="2">Heparinase II/III-like C-terminal domain-containing protein</fullName>
    </recommendedName>
</protein>
<dbReference type="Proteomes" id="UP000249016">
    <property type="component" value="Unassembled WGS sequence"/>
</dbReference>
<comment type="caution">
    <text evidence="3">The sequence shown here is derived from an EMBL/GenBank/DDBJ whole genome shotgun (WGS) entry which is preliminary data.</text>
</comment>
<keyword evidence="4" id="KW-1185">Reference proteome</keyword>
<dbReference type="Gene3D" id="1.50.10.100">
    <property type="entry name" value="Chondroitin AC/alginate lyase"/>
    <property type="match status" value="1"/>
</dbReference>
<dbReference type="EMBL" id="QLII01000001">
    <property type="protein sequence ID" value="RAI73504.1"/>
    <property type="molecule type" value="Genomic_DNA"/>
</dbReference>
<sequence length="243" mass="27200">MLLIEALRSALGTSFGLEQFPGFLKTADYKLQMVGPSGLDFNYSDYHLETQNEPIMLWFARETDRPVLARQEIADVHTLYRAAISNTKSTVHPNRHTPLELLWWEPTLAAQSANLLPLHWTSQGVLPMAVMRSAWNDPQATFVAIKGGTPNHSHAHMDAGSFVLEADGVRWAVDLGTESYDKMRAAKLDLWSYAQTSTRWTTFRVGPEGHNILRFGGAYQDIMGKGEITTLPAKKGAWETRSI</sequence>
<reference evidence="3 4" key="1">
    <citation type="submission" date="2018-06" db="EMBL/GenBank/DDBJ databases">
        <title>Spirosoma sp. HMF3257 Genome sequencing and assembly.</title>
        <authorList>
            <person name="Kang H."/>
            <person name="Cha I."/>
            <person name="Kim H."/>
            <person name="Kang J."/>
            <person name="Joh K."/>
        </authorList>
    </citation>
    <scope>NUCLEOTIDE SEQUENCE [LARGE SCALE GENOMIC DNA]</scope>
    <source>
        <strain evidence="3 4">HMF3257</strain>
    </source>
</reference>
<dbReference type="Gene3D" id="2.70.98.70">
    <property type="match status" value="1"/>
</dbReference>
<evidence type="ECO:0000259" key="2">
    <source>
        <dbReference type="Pfam" id="PF07940"/>
    </source>
</evidence>
<dbReference type="InterPro" id="IPR008929">
    <property type="entry name" value="Chondroitin_lyas"/>
</dbReference>
<feature type="domain" description="Heparinase II/III-like C-terminal" evidence="2">
    <location>
        <begin position="133"/>
        <end position="218"/>
    </location>
</feature>
<dbReference type="PANTHER" id="PTHR38045:SF1">
    <property type="entry name" value="HEPARINASE II_III-LIKE PROTEIN"/>
    <property type="match status" value="1"/>
</dbReference>
<dbReference type="PANTHER" id="PTHR38045">
    <property type="entry name" value="CHROMOSOME 1, WHOLE GENOME SHOTGUN SEQUENCE"/>
    <property type="match status" value="1"/>
</dbReference>
<name>A0A327NHU3_9BACT</name>
<organism evidence="3 4">
    <name type="scientific">Spirosoma telluris</name>
    <dbReference type="NCBI Taxonomy" id="2183553"/>
    <lineage>
        <taxon>Bacteria</taxon>
        <taxon>Pseudomonadati</taxon>
        <taxon>Bacteroidota</taxon>
        <taxon>Cytophagia</taxon>
        <taxon>Cytophagales</taxon>
        <taxon>Cytophagaceae</taxon>
        <taxon>Spirosoma</taxon>
    </lineage>
</organism>
<evidence type="ECO:0000313" key="3">
    <source>
        <dbReference type="EMBL" id="RAI73504.1"/>
    </source>
</evidence>
<dbReference type="GO" id="GO:0016829">
    <property type="term" value="F:lyase activity"/>
    <property type="evidence" value="ECO:0007669"/>
    <property type="project" value="InterPro"/>
</dbReference>